<sequence length="453" mass="44729">MAPAGAADSAAPPAAITTAGGPAPVLVLRDATGAAGSAAAAPVPTKSAAAGTKAAALGAAGTKASKRVSVAHEMKKATAMHAAAKKKKAAARALALATGTTTGAAKSAAAPAPKKPAAPATVPLAAAPKSAAVAAPAAQPAATAAAAPSAATTSSAGPGATKPRATKSARRADNKATRRASSKSSAAASGKKRAPAPKSAAAGPAPNLKSSAAAAAPKASLAVAIFRRLERETSAAPRIPALACINDADFAAQAAPSRPSDLRAEGGALFGLERGPRVWQRACGAPINPPPPCRMGGRAARLVRGMLPGSFFVAGGPNVCFKEDGIARPVADGWVFPEECCPPPVATKGGIRGNVLLLAGIYHQQLPDGTWRRVEAHGAAGDRDGRWAKVSGSWRAVVPADGPSPVREDVPCEWRQEDLSDRGDELFDARESLAVSVVAAAAAAAPSPAPALV</sequence>
<evidence type="ECO:0000256" key="1">
    <source>
        <dbReference type="SAM" id="MobiDB-lite"/>
    </source>
</evidence>
<feature type="non-terminal residue" evidence="2">
    <location>
        <position position="453"/>
    </location>
</feature>
<dbReference type="Proteomes" id="UP001303889">
    <property type="component" value="Unassembled WGS sequence"/>
</dbReference>
<accession>A0AAN6MQX6</accession>
<reference evidence="2" key="2">
    <citation type="submission" date="2023-05" db="EMBL/GenBank/DDBJ databases">
        <authorList>
            <consortium name="Lawrence Berkeley National Laboratory"/>
            <person name="Steindorff A."/>
            <person name="Hensen N."/>
            <person name="Bonometti L."/>
            <person name="Westerberg I."/>
            <person name="Brannstrom I.O."/>
            <person name="Guillou S."/>
            <person name="Cros-Aarteil S."/>
            <person name="Calhoun S."/>
            <person name="Haridas S."/>
            <person name="Kuo A."/>
            <person name="Mondo S."/>
            <person name="Pangilinan J."/>
            <person name="Riley R."/>
            <person name="Labutti K."/>
            <person name="Andreopoulos B."/>
            <person name="Lipzen A."/>
            <person name="Chen C."/>
            <person name="Yanf M."/>
            <person name="Daum C."/>
            <person name="Ng V."/>
            <person name="Clum A."/>
            <person name="Ohm R."/>
            <person name="Martin F."/>
            <person name="Silar P."/>
            <person name="Natvig D."/>
            <person name="Lalanne C."/>
            <person name="Gautier V."/>
            <person name="Ament-Velasquez S.L."/>
            <person name="Kruys A."/>
            <person name="Hutchinson M.I."/>
            <person name="Powell A.J."/>
            <person name="Barry K."/>
            <person name="Miller A.N."/>
            <person name="Grigoriev I.V."/>
            <person name="Debuchy R."/>
            <person name="Gladieux P."/>
            <person name="Thoren M.H."/>
            <person name="Johannesson H."/>
        </authorList>
    </citation>
    <scope>NUCLEOTIDE SEQUENCE</scope>
    <source>
        <strain evidence="2">CBS 103.79</strain>
    </source>
</reference>
<comment type="caution">
    <text evidence="2">The sequence shown here is derived from an EMBL/GenBank/DDBJ whole genome shotgun (WGS) entry which is preliminary data.</text>
</comment>
<feature type="compositionally biased region" description="Low complexity" evidence="1">
    <location>
        <begin position="148"/>
        <end position="161"/>
    </location>
</feature>
<feature type="region of interest" description="Disordered" evidence="1">
    <location>
        <begin position="148"/>
        <end position="213"/>
    </location>
</feature>
<gene>
    <name evidence="2" type="ORF">C8A05DRAFT_31403</name>
</gene>
<dbReference type="EMBL" id="MU855382">
    <property type="protein sequence ID" value="KAK3904828.1"/>
    <property type="molecule type" value="Genomic_DNA"/>
</dbReference>
<keyword evidence="3" id="KW-1185">Reference proteome</keyword>
<evidence type="ECO:0000313" key="3">
    <source>
        <dbReference type="Proteomes" id="UP001303889"/>
    </source>
</evidence>
<protein>
    <submittedName>
        <fullName evidence="2">Uncharacterized protein</fullName>
    </submittedName>
</protein>
<evidence type="ECO:0000313" key="2">
    <source>
        <dbReference type="EMBL" id="KAK3904828.1"/>
    </source>
</evidence>
<organism evidence="2 3">
    <name type="scientific">Staphylotrichum tortipilum</name>
    <dbReference type="NCBI Taxonomy" id="2831512"/>
    <lineage>
        <taxon>Eukaryota</taxon>
        <taxon>Fungi</taxon>
        <taxon>Dikarya</taxon>
        <taxon>Ascomycota</taxon>
        <taxon>Pezizomycotina</taxon>
        <taxon>Sordariomycetes</taxon>
        <taxon>Sordariomycetidae</taxon>
        <taxon>Sordariales</taxon>
        <taxon>Chaetomiaceae</taxon>
        <taxon>Staphylotrichum</taxon>
    </lineage>
</organism>
<dbReference type="AlphaFoldDB" id="A0AAN6MQX6"/>
<feature type="compositionally biased region" description="Low complexity" evidence="1">
    <location>
        <begin position="196"/>
        <end position="213"/>
    </location>
</feature>
<name>A0AAN6MQX6_9PEZI</name>
<proteinExistence type="predicted"/>
<reference evidence="2" key="1">
    <citation type="journal article" date="2023" name="Mol. Phylogenet. Evol.">
        <title>Genome-scale phylogeny and comparative genomics of the fungal order Sordariales.</title>
        <authorList>
            <person name="Hensen N."/>
            <person name="Bonometti L."/>
            <person name="Westerberg I."/>
            <person name="Brannstrom I.O."/>
            <person name="Guillou S."/>
            <person name="Cros-Aarteil S."/>
            <person name="Calhoun S."/>
            <person name="Haridas S."/>
            <person name="Kuo A."/>
            <person name="Mondo S."/>
            <person name="Pangilinan J."/>
            <person name="Riley R."/>
            <person name="LaButti K."/>
            <person name="Andreopoulos B."/>
            <person name="Lipzen A."/>
            <person name="Chen C."/>
            <person name="Yan M."/>
            <person name="Daum C."/>
            <person name="Ng V."/>
            <person name="Clum A."/>
            <person name="Steindorff A."/>
            <person name="Ohm R.A."/>
            <person name="Martin F."/>
            <person name="Silar P."/>
            <person name="Natvig D.O."/>
            <person name="Lalanne C."/>
            <person name="Gautier V."/>
            <person name="Ament-Velasquez S.L."/>
            <person name="Kruys A."/>
            <person name="Hutchinson M.I."/>
            <person name="Powell A.J."/>
            <person name="Barry K."/>
            <person name="Miller A.N."/>
            <person name="Grigoriev I.V."/>
            <person name="Debuchy R."/>
            <person name="Gladieux P."/>
            <person name="Hiltunen Thoren M."/>
            <person name="Johannesson H."/>
        </authorList>
    </citation>
    <scope>NUCLEOTIDE SEQUENCE</scope>
    <source>
        <strain evidence="2">CBS 103.79</strain>
    </source>
</reference>